<dbReference type="AlphaFoldDB" id="A0A0D8ZXA3"/>
<comment type="subcellular location">
    <subcellularLocation>
        <location evidence="1 9">Cell membrane</location>
        <topology evidence="1 9">Multi-pass membrane protein</topology>
    </subcellularLocation>
</comment>
<dbReference type="InterPro" id="IPR005665">
    <property type="entry name" value="SecF_bac"/>
</dbReference>
<accession>A0A0D8ZXA3</accession>
<dbReference type="Pfam" id="PF07549">
    <property type="entry name" value="Sec_GG"/>
    <property type="match status" value="1"/>
</dbReference>
<evidence type="ECO:0000313" key="12">
    <source>
        <dbReference type="Proteomes" id="UP000032452"/>
    </source>
</evidence>
<dbReference type="InterPro" id="IPR055344">
    <property type="entry name" value="SecD_SecF_C_bact"/>
</dbReference>
<keyword evidence="5 9" id="KW-0653">Protein transport</keyword>
<keyword evidence="2 9" id="KW-0813">Transport</keyword>
<comment type="function">
    <text evidence="9">Probably participates in protein translocation into and across both the cytoplasmic and thylakoid membranes in cyanobacterial cells.</text>
</comment>
<dbReference type="Pfam" id="PF02355">
    <property type="entry name" value="SecD_SecF_C"/>
    <property type="match status" value="1"/>
</dbReference>
<dbReference type="OrthoDB" id="9805019at2"/>
<dbReference type="InterPro" id="IPR022646">
    <property type="entry name" value="SecD/SecF_CS"/>
</dbReference>
<protein>
    <recommendedName>
        <fullName evidence="9">Protein-export membrane protein SecF</fullName>
    </recommendedName>
</protein>
<evidence type="ECO:0000256" key="1">
    <source>
        <dbReference type="ARBA" id="ARBA00004651"/>
    </source>
</evidence>
<dbReference type="PATRIC" id="fig|1618023.3.peg.1432"/>
<evidence type="ECO:0000256" key="9">
    <source>
        <dbReference type="HAMAP-Rule" id="MF_01464"/>
    </source>
</evidence>
<dbReference type="EMBL" id="JYON01000001">
    <property type="protein sequence ID" value="KJH73390.1"/>
    <property type="molecule type" value="Genomic_DNA"/>
</dbReference>
<dbReference type="Proteomes" id="UP000032452">
    <property type="component" value="Unassembled WGS sequence"/>
</dbReference>
<feature type="transmembrane region" description="Helical" evidence="9">
    <location>
        <begin position="12"/>
        <end position="31"/>
    </location>
</feature>
<dbReference type="GO" id="GO:0015450">
    <property type="term" value="F:protein-transporting ATPase activity"/>
    <property type="evidence" value="ECO:0007669"/>
    <property type="project" value="InterPro"/>
</dbReference>
<gene>
    <name evidence="9" type="primary">secF</name>
    <name evidence="11" type="ORF">UH38_01005</name>
</gene>
<dbReference type="HAMAP" id="MF_01464_B">
    <property type="entry name" value="SecF_B"/>
    <property type="match status" value="1"/>
</dbReference>
<dbReference type="GO" id="GO:0006605">
    <property type="term" value="P:protein targeting"/>
    <property type="evidence" value="ECO:0007669"/>
    <property type="project" value="UniProtKB-UniRule"/>
</dbReference>
<dbReference type="RefSeq" id="WP_045052735.1">
    <property type="nucleotide sequence ID" value="NZ_CAWMDP010000017.1"/>
</dbReference>
<comment type="subunit">
    <text evidence="9">Forms a complex with SecD. Part of the essential Sec protein translocation apparatus which comprises SecA, SecYEG and auxiliary proteins SecDF. Other proteins may also be involved.</text>
</comment>
<dbReference type="GO" id="GO:0065002">
    <property type="term" value="P:intracellular protein transmembrane transport"/>
    <property type="evidence" value="ECO:0007669"/>
    <property type="project" value="UniProtKB-UniRule"/>
</dbReference>
<dbReference type="NCBIfam" id="TIGR00916">
    <property type="entry name" value="2A0604s01"/>
    <property type="match status" value="1"/>
</dbReference>
<feature type="transmembrane region" description="Helical" evidence="9">
    <location>
        <begin position="204"/>
        <end position="223"/>
    </location>
</feature>
<name>A0A0D8ZXA3_9CYAN</name>
<comment type="caution">
    <text evidence="11">The sequence shown here is derived from an EMBL/GenBank/DDBJ whole genome shotgun (WGS) entry which is preliminary data.</text>
</comment>
<keyword evidence="3 9" id="KW-1003">Cell membrane</keyword>
<evidence type="ECO:0000256" key="5">
    <source>
        <dbReference type="ARBA" id="ARBA00022927"/>
    </source>
</evidence>
<dbReference type="InterPro" id="IPR022813">
    <property type="entry name" value="SecD/SecF_arch_bac"/>
</dbReference>
<dbReference type="PANTHER" id="PTHR30081">
    <property type="entry name" value="PROTEIN-EXPORT MEMBRANE PROTEIN SEC"/>
    <property type="match status" value="1"/>
</dbReference>
<keyword evidence="12" id="KW-1185">Reference proteome</keyword>
<keyword evidence="6 9" id="KW-1133">Transmembrane helix</keyword>
<keyword evidence="7 9" id="KW-0811">Translocation</keyword>
<feature type="transmembrane region" description="Helical" evidence="9">
    <location>
        <begin position="143"/>
        <end position="163"/>
    </location>
</feature>
<reference evidence="11 12" key="1">
    <citation type="submission" date="2015-02" db="EMBL/GenBank/DDBJ databases">
        <title>Draft genome of a novel marine cyanobacterium (Chroococcales) isolated from South Atlantic Ocean.</title>
        <authorList>
            <person name="Rigonato J."/>
            <person name="Alvarenga D.O."/>
            <person name="Branco L.H."/>
            <person name="Varani A.M."/>
            <person name="Brandini F.P."/>
            <person name="Fiore M.F."/>
        </authorList>
    </citation>
    <scope>NUCLEOTIDE SEQUENCE [LARGE SCALE GENOMIC DNA]</scope>
    <source>
        <strain evidence="11 12">CENA595</strain>
    </source>
</reference>
<dbReference type="NCBIfam" id="TIGR00966">
    <property type="entry name" value="transloc_SecF"/>
    <property type="match status" value="1"/>
</dbReference>
<evidence type="ECO:0000256" key="6">
    <source>
        <dbReference type="ARBA" id="ARBA00022989"/>
    </source>
</evidence>
<feature type="transmembrane region" description="Helical" evidence="9">
    <location>
        <begin position="254"/>
        <end position="272"/>
    </location>
</feature>
<keyword evidence="4 9" id="KW-0812">Transmembrane</keyword>
<dbReference type="PANTHER" id="PTHR30081:SF8">
    <property type="entry name" value="PROTEIN TRANSLOCASE SUBUNIT SECF"/>
    <property type="match status" value="1"/>
</dbReference>
<dbReference type="GO" id="GO:0005886">
    <property type="term" value="C:plasma membrane"/>
    <property type="evidence" value="ECO:0007669"/>
    <property type="project" value="UniProtKB-SubCell"/>
</dbReference>
<evidence type="ECO:0000256" key="7">
    <source>
        <dbReference type="ARBA" id="ARBA00023010"/>
    </source>
</evidence>
<feature type="domain" description="Protein export membrane protein SecD/SecF C-terminal" evidence="10">
    <location>
        <begin position="119"/>
        <end position="306"/>
    </location>
</feature>
<dbReference type="STRING" id="1618023.UH38_01005"/>
<comment type="similarity">
    <text evidence="9">Belongs to the SecD/SecF family. SecF subfamily.</text>
</comment>
<organism evidence="11 12">
    <name type="scientific">Aliterella atlantica CENA595</name>
    <dbReference type="NCBI Taxonomy" id="1618023"/>
    <lineage>
        <taxon>Bacteria</taxon>
        <taxon>Bacillati</taxon>
        <taxon>Cyanobacteriota</taxon>
        <taxon>Cyanophyceae</taxon>
        <taxon>Chroococcidiopsidales</taxon>
        <taxon>Aliterellaceae</taxon>
        <taxon>Aliterella</taxon>
    </lineage>
</organism>
<evidence type="ECO:0000256" key="2">
    <source>
        <dbReference type="ARBA" id="ARBA00022448"/>
    </source>
</evidence>
<feature type="transmembrane region" description="Helical" evidence="9">
    <location>
        <begin position="278"/>
        <end position="304"/>
    </location>
</feature>
<dbReference type="GO" id="GO:0043952">
    <property type="term" value="P:protein transport by the Sec complex"/>
    <property type="evidence" value="ECO:0007669"/>
    <property type="project" value="UniProtKB-UniRule"/>
</dbReference>
<evidence type="ECO:0000256" key="3">
    <source>
        <dbReference type="ARBA" id="ARBA00022475"/>
    </source>
</evidence>
<dbReference type="Gene3D" id="1.20.1640.10">
    <property type="entry name" value="Multidrug efflux transporter AcrB transmembrane domain"/>
    <property type="match status" value="1"/>
</dbReference>
<evidence type="ECO:0000256" key="4">
    <source>
        <dbReference type="ARBA" id="ARBA00022692"/>
    </source>
</evidence>
<dbReference type="PRINTS" id="PR01755">
    <property type="entry name" value="SECFTRNLCASE"/>
</dbReference>
<evidence type="ECO:0000313" key="11">
    <source>
        <dbReference type="EMBL" id="KJH73390.1"/>
    </source>
</evidence>
<feature type="transmembrane region" description="Helical" evidence="9">
    <location>
        <begin position="170"/>
        <end position="192"/>
    </location>
</feature>
<dbReference type="InterPro" id="IPR048634">
    <property type="entry name" value="SecD_SecF_C"/>
</dbReference>
<evidence type="ECO:0000259" key="10">
    <source>
        <dbReference type="Pfam" id="PF02355"/>
    </source>
</evidence>
<dbReference type="InterPro" id="IPR022645">
    <property type="entry name" value="SecD/SecF_bac"/>
</dbReference>
<proteinExistence type="inferred from homology"/>
<sequence>MKFSVNKQRNLWWGISVALIVASLISMFISWQQIGAPLRPSLDFVGGTRLQLERDCSAAQNCDRPIDLAAVRQVMTEQGLGNSTIQLVDKERDSNNQILSIRTKNLSADERTRLQDALAQTIGKLDLEASQNDTVGPTIGRQLLTSGLLALIVSFAGIIIYLSMRFQFDYAFFAIVALFHDVLITTGIFSMLGLAQGIEVDSLFIVSLLTITGFSVNDTVVIYDRIREVIKLSPDRPIEEIVDEAVNQTLGRSINTTLTVLLTLFSIFLFGGETLKNFALALIIGFTLGAYSSIFIASTLLSWWRERNAQSKPVNA</sequence>
<keyword evidence="8 9" id="KW-0472">Membrane</keyword>
<dbReference type="SUPFAM" id="SSF82866">
    <property type="entry name" value="Multidrug efflux transporter AcrB transmembrane domain"/>
    <property type="match status" value="1"/>
</dbReference>
<comment type="function">
    <text evidence="9">Part of the Sec protein translocase complex. Interacts with the SecYEG preprotein conducting channel. SecDF uses the proton motive force (PMF) to complete protein translocation after the ATP-dependent function of SecA.</text>
</comment>
<evidence type="ECO:0000256" key="8">
    <source>
        <dbReference type="ARBA" id="ARBA00023136"/>
    </source>
</evidence>